<dbReference type="Ensembl" id="ENSENLT00000053547.1">
    <property type="protein sequence ID" value="ENSENLP00000052288.1"/>
    <property type="gene ID" value="ENSENLG00000021860.1"/>
</dbReference>
<proteinExistence type="predicted"/>
<dbReference type="GO" id="GO:0046642">
    <property type="term" value="P:negative regulation of alpha-beta T cell proliferation"/>
    <property type="evidence" value="ECO:0007669"/>
    <property type="project" value="TreeGrafter"/>
</dbReference>
<dbReference type="PANTHER" id="PTHR46838">
    <property type="entry name" value="TUMOR NECROSIS FACTOR RECEPTOR SUPERFAMILY MEMBER 14"/>
    <property type="match status" value="1"/>
</dbReference>
<dbReference type="SMART" id="SM01411">
    <property type="entry name" value="Ephrin_rec_like"/>
    <property type="match status" value="2"/>
</dbReference>
<evidence type="ECO:0000313" key="5">
    <source>
        <dbReference type="Proteomes" id="UP000472264"/>
    </source>
</evidence>
<evidence type="ECO:0000259" key="3">
    <source>
        <dbReference type="PROSITE" id="PS50050"/>
    </source>
</evidence>
<dbReference type="GO" id="GO:0009897">
    <property type="term" value="C:external side of plasma membrane"/>
    <property type="evidence" value="ECO:0007669"/>
    <property type="project" value="TreeGrafter"/>
</dbReference>
<feature type="disulfide bond" evidence="1">
    <location>
        <begin position="47"/>
        <end position="65"/>
    </location>
</feature>
<dbReference type="PROSITE" id="PS00652">
    <property type="entry name" value="TNFR_NGFR_1"/>
    <property type="match status" value="2"/>
</dbReference>
<dbReference type="PANTHER" id="PTHR46838:SF1">
    <property type="entry name" value="TUMOR NECROSIS FACTOR RECEPTOR SUPERFAMILY MEMBER 14"/>
    <property type="match status" value="1"/>
</dbReference>
<dbReference type="GO" id="GO:2000406">
    <property type="term" value="P:positive regulation of T cell migration"/>
    <property type="evidence" value="ECO:0007669"/>
    <property type="project" value="TreeGrafter"/>
</dbReference>
<feature type="disulfide bond" evidence="1">
    <location>
        <begin position="44"/>
        <end position="57"/>
    </location>
</feature>
<feature type="transmembrane region" description="Helical" evidence="2">
    <location>
        <begin position="198"/>
        <end position="220"/>
    </location>
</feature>
<keyword evidence="2" id="KW-1133">Transmembrane helix</keyword>
<feature type="domain" description="TNFR-Cys" evidence="3">
    <location>
        <begin position="67"/>
        <end position="109"/>
    </location>
</feature>
<evidence type="ECO:0000256" key="1">
    <source>
        <dbReference type="PROSITE-ProRule" id="PRU00206"/>
    </source>
</evidence>
<dbReference type="GO" id="GO:0006915">
    <property type="term" value="P:apoptotic process"/>
    <property type="evidence" value="ECO:0007669"/>
    <property type="project" value="InterPro"/>
</dbReference>
<dbReference type="Pfam" id="PF00020">
    <property type="entry name" value="TNFR_c6"/>
    <property type="match status" value="2"/>
</dbReference>
<protein>
    <recommendedName>
        <fullName evidence="3">TNFR-Cys domain-containing protein</fullName>
    </recommendedName>
</protein>
<dbReference type="FunFam" id="2.10.50.10:FF:000065">
    <property type="entry name" value="TNF receptor superfamily member 14"/>
    <property type="match status" value="1"/>
</dbReference>
<keyword evidence="5" id="KW-1185">Reference proteome</keyword>
<dbReference type="GO" id="GO:0050830">
    <property type="term" value="P:defense response to Gram-positive bacterium"/>
    <property type="evidence" value="ECO:0007669"/>
    <property type="project" value="TreeGrafter"/>
</dbReference>
<dbReference type="Proteomes" id="UP000472264">
    <property type="component" value="Chromosome 7"/>
</dbReference>
<evidence type="ECO:0000256" key="2">
    <source>
        <dbReference type="SAM" id="Phobius"/>
    </source>
</evidence>
<keyword evidence="2" id="KW-0812">Transmembrane</keyword>
<feature type="domain" description="TNFR-Cys" evidence="3">
    <location>
        <begin position="31"/>
        <end position="65"/>
    </location>
</feature>
<dbReference type="Gene3D" id="2.10.50.10">
    <property type="entry name" value="Tumor Necrosis Factor Receptor, subunit A, domain 2"/>
    <property type="match status" value="3"/>
</dbReference>
<dbReference type="GO" id="GO:0002720">
    <property type="term" value="P:positive regulation of cytokine production involved in immune response"/>
    <property type="evidence" value="ECO:0007669"/>
    <property type="project" value="TreeGrafter"/>
</dbReference>
<feature type="repeat" description="TNFR-Cys" evidence="1">
    <location>
        <begin position="31"/>
        <end position="65"/>
    </location>
</feature>
<reference evidence="4" key="2">
    <citation type="submission" date="2025-08" db="UniProtKB">
        <authorList>
            <consortium name="Ensembl"/>
        </authorList>
    </citation>
    <scope>IDENTIFICATION</scope>
</reference>
<dbReference type="OMA" id="LPWTRCS"/>
<feature type="disulfide bond" evidence="1">
    <location>
        <begin position="68"/>
        <end position="83"/>
    </location>
</feature>
<dbReference type="InterPro" id="IPR008063">
    <property type="entry name" value="Fas_rcpt"/>
</dbReference>
<accession>A0A665X7H2</accession>
<dbReference type="SUPFAM" id="SSF57586">
    <property type="entry name" value="TNF receptor-like"/>
    <property type="match status" value="2"/>
</dbReference>
<evidence type="ECO:0000313" key="4">
    <source>
        <dbReference type="Ensembl" id="ENSENLP00000052288.1"/>
    </source>
</evidence>
<organism evidence="4 5">
    <name type="scientific">Echeneis naucrates</name>
    <name type="common">Live sharksucker</name>
    <dbReference type="NCBI Taxonomy" id="173247"/>
    <lineage>
        <taxon>Eukaryota</taxon>
        <taxon>Metazoa</taxon>
        <taxon>Chordata</taxon>
        <taxon>Craniata</taxon>
        <taxon>Vertebrata</taxon>
        <taxon>Euteleostomi</taxon>
        <taxon>Actinopterygii</taxon>
        <taxon>Neopterygii</taxon>
        <taxon>Teleostei</taxon>
        <taxon>Neoteleostei</taxon>
        <taxon>Acanthomorphata</taxon>
        <taxon>Carangaria</taxon>
        <taxon>Carangiformes</taxon>
        <taxon>Echeneidae</taxon>
        <taxon>Echeneis</taxon>
    </lineage>
</organism>
<name>A0A665X7H2_ECHNA</name>
<comment type="caution">
    <text evidence="1">Lacks conserved residue(s) required for the propagation of feature annotation.</text>
</comment>
<dbReference type="PRINTS" id="PR01680">
    <property type="entry name" value="TNFACTORR6"/>
</dbReference>
<sequence length="233" mass="25212">GGKIVSNLKTKFEERLSSLPLVISVLRNSLSCHPAEYEIKDECCPKCQPGTHVKKDCTEFMSTSCQTCSNGTFMSQITGLKYCLPCTNCDTGSGVKVKRSCTKTLDAICEPLEGFYCIDTKEDSCVAAEKHSECKPGQYIITKGTASKDTLCSDCSHGTFSDGTLTSCRPQTKCDAENHLIKPGTAAADAECVGNGSLTAAMISVFLLLILGVALFFFLYRKKYLSDRNVSLS</sequence>
<dbReference type="PROSITE" id="PS50050">
    <property type="entry name" value="TNFR_NGFR_2"/>
    <property type="match status" value="2"/>
</dbReference>
<dbReference type="GO" id="GO:0006955">
    <property type="term" value="P:immune response"/>
    <property type="evidence" value="ECO:0007669"/>
    <property type="project" value="InterPro"/>
</dbReference>
<reference evidence="4" key="1">
    <citation type="submission" date="2021-04" db="EMBL/GenBank/DDBJ databases">
        <authorList>
            <consortium name="Wellcome Sanger Institute Data Sharing"/>
        </authorList>
    </citation>
    <scope>NUCLEOTIDE SEQUENCE [LARGE SCALE GENOMIC DNA]</scope>
</reference>
<dbReference type="InterPro" id="IPR001368">
    <property type="entry name" value="TNFR/NGFR_Cys_rich_reg"/>
</dbReference>
<dbReference type="GO" id="GO:0004888">
    <property type="term" value="F:transmembrane signaling receptor activity"/>
    <property type="evidence" value="ECO:0007669"/>
    <property type="project" value="InterPro"/>
</dbReference>
<feature type="repeat" description="TNFR-Cys" evidence="1">
    <location>
        <begin position="67"/>
        <end position="109"/>
    </location>
</feature>
<dbReference type="AlphaFoldDB" id="A0A665X7H2"/>
<dbReference type="SMART" id="SM00208">
    <property type="entry name" value="TNFR"/>
    <property type="match status" value="4"/>
</dbReference>
<reference evidence="4" key="3">
    <citation type="submission" date="2025-09" db="UniProtKB">
        <authorList>
            <consortium name="Ensembl"/>
        </authorList>
    </citation>
    <scope>IDENTIFICATION</scope>
</reference>
<keyword evidence="2" id="KW-0472">Membrane</keyword>
<dbReference type="FunFam" id="2.10.50.10:FF:000007">
    <property type="entry name" value="TNF receptor superfamily member 14"/>
    <property type="match status" value="1"/>
</dbReference>
<dbReference type="GO" id="GO:0050829">
    <property type="term" value="P:defense response to Gram-negative bacterium"/>
    <property type="evidence" value="ECO:0007669"/>
    <property type="project" value="TreeGrafter"/>
</dbReference>
<dbReference type="FunCoup" id="A0A665X7H2">
    <property type="interactions" value="1089"/>
</dbReference>
<dbReference type="InParanoid" id="A0A665X7H2"/>
<dbReference type="CDD" id="cd13405">
    <property type="entry name" value="TNFRSF14_teleost"/>
    <property type="match status" value="1"/>
</dbReference>
<dbReference type="GO" id="GO:0007165">
    <property type="term" value="P:signal transduction"/>
    <property type="evidence" value="ECO:0007669"/>
    <property type="project" value="InterPro"/>
</dbReference>
<keyword evidence="1" id="KW-1015">Disulfide bond</keyword>